<organism evidence="2 3">
    <name type="scientific">Nakamurella flava</name>
    <dbReference type="NCBI Taxonomy" id="2576308"/>
    <lineage>
        <taxon>Bacteria</taxon>
        <taxon>Bacillati</taxon>
        <taxon>Actinomycetota</taxon>
        <taxon>Actinomycetes</taxon>
        <taxon>Nakamurellales</taxon>
        <taxon>Nakamurellaceae</taxon>
        <taxon>Nakamurella</taxon>
    </lineage>
</organism>
<dbReference type="InterPro" id="IPR000551">
    <property type="entry name" value="MerR-type_HTH_dom"/>
</dbReference>
<name>A0A4U6QAJ3_9ACTN</name>
<evidence type="ECO:0000313" key="3">
    <source>
        <dbReference type="Proteomes" id="UP000306985"/>
    </source>
</evidence>
<dbReference type="SUPFAM" id="SSF46955">
    <property type="entry name" value="Putative DNA-binding domain"/>
    <property type="match status" value="1"/>
</dbReference>
<sequence>MRVGRLSERTGVPIATIKYYLRTGLLHAGLPTSRTQTEYDESHVRRLTLVRALLDIGGLSIAHATEVIAAMDDESTSVNEVLSAAQRSVSGFVAAATAVDRQSAELALDELVLRQGWQVSAGNPGRAAAVDVLATFQHLDGTDYSDLVRAAAMAADVVAEADLQLVRDSDGERDQMVETVVTGTVLGDALILALRRMAQEHHARKQYPQL</sequence>
<proteinExistence type="predicted"/>
<dbReference type="SMART" id="SM00422">
    <property type="entry name" value="HTH_MERR"/>
    <property type="match status" value="1"/>
</dbReference>
<dbReference type="PRINTS" id="PR00040">
    <property type="entry name" value="HTHMERR"/>
</dbReference>
<dbReference type="Gene3D" id="1.10.1660.10">
    <property type="match status" value="1"/>
</dbReference>
<keyword evidence="3" id="KW-1185">Reference proteome</keyword>
<feature type="domain" description="HTH merR-type" evidence="1">
    <location>
        <begin position="1"/>
        <end position="70"/>
    </location>
</feature>
<dbReference type="GO" id="GO:0003677">
    <property type="term" value="F:DNA binding"/>
    <property type="evidence" value="ECO:0007669"/>
    <property type="project" value="InterPro"/>
</dbReference>
<reference evidence="2 3" key="1">
    <citation type="submission" date="2019-05" db="EMBL/GenBank/DDBJ databases">
        <title>Nakamurella sp. N5BH11, whole genome shotgun sequence.</title>
        <authorList>
            <person name="Tuo L."/>
        </authorList>
    </citation>
    <scope>NUCLEOTIDE SEQUENCE [LARGE SCALE GENOMIC DNA]</scope>
    <source>
        <strain evidence="2 3">N5BH11</strain>
    </source>
</reference>
<dbReference type="AlphaFoldDB" id="A0A4U6QAJ3"/>
<evidence type="ECO:0000259" key="1">
    <source>
        <dbReference type="PROSITE" id="PS50937"/>
    </source>
</evidence>
<accession>A0A4U6QAJ3</accession>
<dbReference type="RefSeq" id="WP_137451393.1">
    <property type="nucleotide sequence ID" value="NZ_SZZH01000006.1"/>
</dbReference>
<dbReference type="GO" id="GO:0006355">
    <property type="term" value="P:regulation of DNA-templated transcription"/>
    <property type="evidence" value="ECO:0007669"/>
    <property type="project" value="InterPro"/>
</dbReference>
<gene>
    <name evidence="2" type="ORF">FDO65_19520</name>
</gene>
<dbReference type="OrthoDB" id="5242095at2"/>
<dbReference type="InterPro" id="IPR009061">
    <property type="entry name" value="DNA-bd_dom_put_sf"/>
</dbReference>
<dbReference type="EMBL" id="SZZH01000006">
    <property type="protein sequence ID" value="TKV57007.1"/>
    <property type="molecule type" value="Genomic_DNA"/>
</dbReference>
<dbReference type="Proteomes" id="UP000306985">
    <property type="component" value="Unassembled WGS sequence"/>
</dbReference>
<dbReference type="PROSITE" id="PS50937">
    <property type="entry name" value="HTH_MERR_2"/>
    <property type="match status" value="1"/>
</dbReference>
<dbReference type="Pfam" id="PF13411">
    <property type="entry name" value="MerR_1"/>
    <property type="match status" value="1"/>
</dbReference>
<evidence type="ECO:0000313" key="2">
    <source>
        <dbReference type="EMBL" id="TKV57007.1"/>
    </source>
</evidence>
<protein>
    <submittedName>
        <fullName evidence="2">MerR family transcriptional regulator</fullName>
    </submittedName>
</protein>
<comment type="caution">
    <text evidence="2">The sequence shown here is derived from an EMBL/GenBank/DDBJ whole genome shotgun (WGS) entry which is preliminary data.</text>
</comment>